<dbReference type="STRING" id="314283.MED297_00040"/>
<proteinExistence type="predicted"/>
<dbReference type="Proteomes" id="UP000005953">
    <property type="component" value="Unassembled WGS sequence"/>
</dbReference>
<dbReference type="EMBL" id="AAOE01000038">
    <property type="protein sequence ID" value="EAR07563.1"/>
    <property type="molecule type" value="Genomic_DNA"/>
</dbReference>
<dbReference type="HOGENOM" id="CLU_2525181_0_0_6"/>
<keyword evidence="2" id="KW-1185">Reference proteome</keyword>
<accession>A4BJW2</accession>
<evidence type="ECO:0000313" key="1">
    <source>
        <dbReference type="EMBL" id="EAR07563.1"/>
    </source>
</evidence>
<organism evidence="1 2">
    <name type="scientific">Reinekea blandensis MED297</name>
    <dbReference type="NCBI Taxonomy" id="314283"/>
    <lineage>
        <taxon>Bacteria</taxon>
        <taxon>Pseudomonadati</taxon>
        <taxon>Pseudomonadota</taxon>
        <taxon>Gammaproteobacteria</taxon>
        <taxon>Oceanospirillales</taxon>
        <taxon>Saccharospirillaceae</taxon>
        <taxon>Reinekea</taxon>
    </lineage>
</organism>
<protein>
    <submittedName>
        <fullName evidence="1">Uncharacterized protein</fullName>
    </submittedName>
</protein>
<reference evidence="1 2" key="1">
    <citation type="submission" date="2006-02" db="EMBL/GenBank/DDBJ databases">
        <authorList>
            <person name="Pinhassi J."/>
            <person name="Pedros-Alio C."/>
            <person name="Ferriera S."/>
            <person name="Johnson J."/>
            <person name="Kravitz S."/>
            <person name="Halpern A."/>
            <person name="Remington K."/>
            <person name="Beeson K."/>
            <person name="Tran B."/>
            <person name="Rogers Y.-H."/>
            <person name="Friedman R."/>
            <person name="Venter J.C."/>
        </authorList>
    </citation>
    <scope>NUCLEOTIDE SEQUENCE [LARGE SCALE GENOMIC DNA]</scope>
    <source>
        <strain evidence="1 2">MED297</strain>
    </source>
</reference>
<dbReference type="AlphaFoldDB" id="A4BJW2"/>
<evidence type="ECO:0000313" key="2">
    <source>
        <dbReference type="Proteomes" id="UP000005953"/>
    </source>
</evidence>
<gene>
    <name evidence="1" type="ORF">MED297_00040</name>
</gene>
<sequence>MTTTTYQEEHTMSQQTISTLETASKSETTMIVKSLLALSEQPGAGLTDVEYDALHQAFFNFESKMLKQKRLVRMYPNWVTAEPK</sequence>
<name>A4BJW2_9GAMM</name>
<comment type="caution">
    <text evidence="1">The sequence shown here is derived from an EMBL/GenBank/DDBJ whole genome shotgun (WGS) entry which is preliminary data.</text>
</comment>